<organism evidence="3 4">
    <name type="scientific">Callipepla squamata</name>
    <name type="common">Scaled quail</name>
    <dbReference type="NCBI Taxonomy" id="9009"/>
    <lineage>
        <taxon>Eukaryota</taxon>
        <taxon>Metazoa</taxon>
        <taxon>Chordata</taxon>
        <taxon>Craniata</taxon>
        <taxon>Vertebrata</taxon>
        <taxon>Euteleostomi</taxon>
        <taxon>Archelosauria</taxon>
        <taxon>Archosauria</taxon>
        <taxon>Dinosauria</taxon>
        <taxon>Saurischia</taxon>
        <taxon>Theropoda</taxon>
        <taxon>Coelurosauria</taxon>
        <taxon>Aves</taxon>
        <taxon>Neognathae</taxon>
        <taxon>Galloanserae</taxon>
        <taxon>Galliformes</taxon>
        <taxon>Odontophoridae</taxon>
        <taxon>Callipepla</taxon>
    </lineage>
</organism>
<dbReference type="STRING" id="9009.A0A226NGQ9"/>
<dbReference type="Proteomes" id="UP000198323">
    <property type="component" value="Unassembled WGS sequence"/>
</dbReference>
<sequence length="187" mass="19842">MSAAWCWWLPALLWGGAAGYVVLSSVSWPLPEAGGAADELHSSSTEEALPGLLEEAGGLWKQSFPASAYREDAALGPGAEARRSEHGAAPSRMFSYRRQPAAPPGRAITARRLARHGAWGFVASRAAHGKIQGMPYGNLLPISDGPVNNSTGIPFFYVTLKDNAVADLLKDPVASLTLPELDGNFCR</sequence>
<dbReference type="Gene3D" id="2.30.110.10">
    <property type="entry name" value="Electron Transport, Fmn-binding Protein, Chain A"/>
    <property type="match status" value="1"/>
</dbReference>
<evidence type="ECO:0000313" key="4">
    <source>
        <dbReference type="Proteomes" id="UP000198323"/>
    </source>
</evidence>
<evidence type="ECO:0000313" key="3">
    <source>
        <dbReference type="EMBL" id="OXB66577.1"/>
    </source>
</evidence>
<keyword evidence="4" id="KW-1185">Reference proteome</keyword>
<evidence type="ECO:0000256" key="1">
    <source>
        <dbReference type="SAM" id="SignalP"/>
    </source>
</evidence>
<keyword evidence="1" id="KW-0732">Signal</keyword>
<feature type="domain" description="CREG-like beta-barrel" evidence="2">
    <location>
        <begin position="106"/>
        <end position="186"/>
    </location>
</feature>
<comment type="caution">
    <text evidence="3">The sequence shown here is derived from an EMBL/GenBank/DDBJ whole genome shotgun (WGS) entry which is preliminary data.</text>
</comment>
<protein>
    <recommendedName>
        <fullName evidence="2">CREG-like beta-barrel domain-containing protein</fullName>
    </recommendedName>
</protein>
<dbReference type="OrthoDB" id="9869319at2759"/>
<dbReference type="SUPFAM" id="SSF50475">
    <property type="entry name" value="FMN-binding split barrel"/>
    <property type="match status" value="1"/>
</dbReference>
<dbReference type="EMBL" id="MCFN01000059">
    <property type="protein sequence ID" value="OXB66577.1"/>
    <property type="molecule type" value="Genomic_DNA"/>
</dbReference>
<name>A0A226NGQ9_CALSU</name>
<proteinExistence type="predicted"/>
<gene>
    <name evidence="3" type="ORF">ASZ78_008197</name>
</gene>
<dbReference type="InterPro" id="IPR012349">
    <property type="entry name" value="Split_barrel_FMN-bd"/>
</dbReference>
<dbReference type="Pfam" id="PF13883">
    <property type="entry name" value="CREG_beta-barrel"/>
    <property type="match status" value="1"/>
</dbReference>
<feature type="chain" id="PRO_5012963191" description="CREG-like beta-barrel domain-containing protein" evidence="1">
    <location>
        <begin position="20"/>
        <end position="187"/>
    </location>
</feature>
<dbReference type="AlphaFoldDB" id="A0A226NGQ9"/>
<dbReference type="InterPro" id="IPR055343">
    <property type="entry name" value="CREG_beta-barrel"/>
</dbReference>
<evidence type="ECO:0000259" key="2">
    <source>
        <dbReference type="Pfam" id="PF13883"/>
    </source>
</evidence>
<accession>A0A226NGQ9</accession>
<reference evidence="3 4" key="1">
    <citation type="submission" date="2016-07" db="EMBL/GenBank/DDBJ databases">
        <title>Disparate Historic Effective Population Sizes Predicted by Modern Levels of Genome Diversity for the Scaled Quail (Callipepla squamata) and the Northern Bobwhite (Colinus virginianus): Inferences from First and Second Generation Draft Genome Assemblies for Sympatric New World Quail.</title>
        <authorList>
            <person name="Oldeschulte D.L."/>
            <person name="Halley Y.A."/>
            <person name="Bhattarai E.K."/>
            <person name="Brashear W.A."/>
            <person name="Hill J."/>
            <person name="Metz R.P."/>
            <person name="Johnson C.D."/>
            <person name="Rollins D."/>
            <person name="Peterson M.J."/>
            <person name="Bickhart D.M."/>
            <person name="Decker J.E."/>
            <person name="Seabury C.M."/>
        </authorList>
    </citation>
    <scope>NUCLEOTIDE SEQUENCE [LARGE SCALE GENOMIC DNA]</scope>
    <source>
        <strain evidence="3 4">Texas</strain>
        <tissue evidence="3">Leg muscle</tissue>
    </source>
</reference>
<feature type="signal peptide" evidence="1">
    <location>
        <begin position="1"/>
        <end position="19"/>
    </location>
</feature>